<sequence>MRFQLIGPFQIVGDDGRSLPLGTPKVSQILALLLTHANSLVSPDTCIQELWQHSPPRSALNTVQTYVHHARRVLTEDARRPETGEPLVTTRFGGYMLRVDESAIDVKVFERLVARGRGELRAGRCEAAAETLAVALDLWRGPALANVPTGDVLTGRVVHLEELRIRALELRVEAVSRLGRLRELVPELRTLVHDYPLNEWFHGQLIAALHQAGRRAEALEAYRQVRRILQDELGLEPSPEVQWLHQRVLSPPRMPPAPPAPAVPEPADAVRAGGPAGGQEGVVVPLRGPSSLLG</sequence>
<dbReference type="SMART" id="SM01043">
    <property type="entry name" value="BTAD"/>
    <property type="match status" value="1"/>
</dbReference>
<dbReference type="InterPro" id="IPR036388">
    <property type="entry name" value="WH-like_DNA-bd_sf"/>
</dbReference>
<feature type="region of interest" description="Disordered" evidence="7">
    <location>
        <begin position="252"/>
        <end position="294"/>
    </location>
</feature>
<evidence type="ECO:0000256" key="2">
    <source>
        <dbReference type="ARBA" id="ARBA00023012"/>
    </source>
</evidence>
<dbReference type="CDD" id="cd15831">
    <property type="entry name" value="BTAD"/>
    <property type="match status" value="1"/>
</dbReference>
<comment type="caution">
    <text evidence="9">The sequence shown here is derived from an EMBL/GenBank/DDBJ whole genome shotgun (WGS) entry which is preliminary data.</text>
</comment>
<evidence type="ECO:0000256" key="1">
    <source>
        <dbReference type="ARBA" id="ARBA00005820"/>
    </source>
</evidence>
<keyword evidence="2" id="KW-0902">Two-component regulatory system</keyword>
<evidence type="ECO:0000256" key="5">
    <source>
        <dbReference type="ARBA" id="ARBA00023163"/>
    </source>
</evidence>
<dbReference type="InterPro" id="IPR001867">
    <property type="entry name" value="OmpR/PhoB-type_DNA-bd"/>
</dbReference>
<gene>
    <name evidence="9" type="ORF">ACGFYS_36665</name>
</gene>
<dbReference type="PANTHER" id="PTHR35807">
    <property type="entry name" value="TRANSCRIPTIONAL REGULATOR REDD-RELATED"/>
    <property type="match status" value="1"/>
</dbReference>
<evidence type="ECO:0000256" key="6">
    <source>
        <dbReference type="PROSITE-ProRule" id="PRU01091"/>
    </source>
</evidence>
<evidence type="ECO:0000256" key="3">
    <source>
        <dbReference type="ARBA" id="ARBA00023015"/>
    </source>
</evidence>
<dbReference type="PANTHER" id="PTHR35807:SF1">
    <property type="entry name" value="TRANSCRIPTIONAL REGULATOR REDD"/>
    <property type="match status" value="1"/>
</dbReference>
<keyword evidence="3" id="KW-0805">Transcription regulation</keyword>
<protein>
    <submittedName>
        <fullName evidence="9">BTAD domain-containing putative transcriptional regulator</fullName>
    </submittedName>
</protein>
<dbReference type="Pfam" id="PF03704">
    <property type="entry name" value="BTAD"/>
    <property type="match status" value="1"/>
</dbReference>
<dbReference type="Proteomes" id="UP001604282">
    <property type="component" value="Unassembled WGS sequence"/>
</dbReference>
<dbReference type="SUPFAM" id="SSF46894">
    <property type="entry name" value="C-terminal effector domain of the bipartite response regulators"/>
    <property type="match status" value="1"/>
</dbReference>
<dbReference type="Gene3D" id="1.25.40.10">
    <property type="entry name" value="Tetratricopeptide repeat domain"/>
    <property type="match status" value="1"/>
</dbReference>
<dbReference type="RefSeq" id="WP_189853695.1">
    <property type="nucleotide sequence ID" value="NZ_BMVV01000045.1"/>
</dbReference>
<organism evidence="9 10">
    <name type="scientific">Streptomyces omiyaensis</name>
    <dbReference type="NCBI Taxonomy" id="68247"/>
    <lineage>
        <taxon>Bacteria</taxon>
        <taxon>Bacillati</taxon>
        <taxon>Actinomycetota</taxon>
        <taxon>Actinomycetes</taxon>
        <taxon>Kitasatosporales</taxon>
        <taxon>Streptomycetaceae</taxon>
        <taxon>Streptomyces</taxon>
    </lineage>
</organism>
<accession>A0ABW7C3X4</accession>
<dbReference type="Gene3D" id="1.10.10.10">
    <property type="entry name" value="Winged helix-like DNA-binding domain superfamily/Winged helix DNA-binding domain"/>
    <property type="match status" value="1"/>
</dbReference>
<dbReference type="Pfam" id="PF00486">
    <property type="entry name" value="Trans_reg_C"/>
    <property type="match status" value="1"/>
</dbReference>
<evidence type="ECO:0000313" key="9">
    <source>
        <dbReference type="EMBL" id="MFG3194440.1"/>
    </source>
</evidence>
<evidence type="ECO:0000259" key="8">
    <source>
        <dbReference type="PROSITE" id="PS51755"/>
    </source>
</evidence>
<dbReference type="SMART" id="SM00862">
    <property type="entry name" value="Trans_reg_C"/>
    <property type="match status" value="1"/>
</dbReference>
<evidence type="ECO:0000256" key="7">
    <source>
        <dbReference type="SAM" id="MobiDB-lite"/>
    </source>
</evidence>
<feature type="domain" description="OmpR/PhoB-type" evidence="8">
    <location>
        <begin position="1"/>
        <end position="99"/>
    </location>
</feature>
<dbReference type="InterPro" id="IPR016032">
    <property type="entry name" value="Sig_transdc_resp-reg_C-effctor"/>
</dbReference>
<reference evidence="9 10" key="1">
    <citation type="submission" date="2024-10" db="EMBL/GenBank/DDBJ databases">
        <title>The Natural Products Discovery Center: Release of the First 8490 Sequenced Strains for Exploring Actinobacteria Biosynthetic Diversity.</title>
        <authorList>
            <person name="Kalkreuter E."/>
            <person name="Kautsar S.A."/>
            <person name="Yang D."/>
            <person name="Bader C.D."/>
            <person name="Teijaro C.N."/>
            <person name="Fluegel L."/>
            <person name="Davis C.M."/>
            <person name="Simpson J.R."/>
            <person name="Lauterbach L."/>
            <person name="Steele A.D."/>
            <person name="Gui C."/>
            <person name="Meng S."/>
            <person name="Li G."/>
            <person name="Viehrig K."/>
            <person name="Ye F."/>
            <person name="Su P."/>
            <person name="Kiefer A.F."/>
            <person name="Nichols A."/>
            <person name="Cepeda A.J."/>
            <person name="Yan W."/>
            <person name="Fan B."/>
            <person name="Jiang Y."/>
            <person name="Adhikari A."/>
            <person name="Zheng C.-J."/>
            <person name="Schuster L."/>
            <person name="Cowan T.M."/>
            <person name="Smanski M.J."/>
            <person name="Chevrette M.G."/>
            <person name="De Carvalho L.P.S."/>
            <person name="Shen B."/>
        </authorList>
    </citation>
    <scope>NUCLEOTIDE SEQUENCE [LARGE SCALE GENOMIC DNA]</scope>
    <source>
        <strain evidence="9 10">NPDC048229</strain>
    </source>
</reference>
<dbReference type="EMBL" id="JBICZW010000053">
    <property type="protein sequence ID" value="MFG3194440.1"/>
    <property type="molecule type" value="Genomic_DNA"/>
</dbReference>
<comment type="similarity">
    <text evidence="1">Belongs to the AfsR/DnrI/RedD regulatory family.</text>
</comment>
<evidence type="ECO:0000313" key="10">
    <source>
        <dbReference type="Proteomes" id="UP001604282"/>
    </source>
</evidence>
<proteinExistence type="inferred from homology"/>
<dbReference type="SUPFAM" id="SSF48452">
    <property type="entry name" value="TPR-like"/>
    <property type="match status" value="1"/>
</dbReference>
<dbReference type="InterPro" id="IPR011990">
    <property type="entry name" value="TPR-like_helical_dom_sf"/>
</dbReference>
<keyword evidence="4 6" id="KW-0238">DNA-binding</keyword>
<dbReference type="InterPro" id="IPR051677">
    <property type="entry name" value="AfsR-DnrI-RedD_regulator"/>
</dbReference>
<dbReference type="PROSITE" id="PS51755">
    <property type="entry name" value="OMPR_PHOB"/>
    <property type="match status" value="1"/>
</dbReference>
<evidence type="ECO:0000256" key="4">
    <source>
        <dbReference type="ARBA" id="ARBA00023125"/>
    </source>
</evidence>
<feature type="compositionally biased region" description="Pro residues" evidence="7">
    <location>
        <begin position="252"/>
        <end position="264"/>
    </location>
</feature>
<keyword evidence="10" id="KW-1185">Reference proteome</keyword>
<feature type="DNA-binding region" description="OmpR/PhoB-type" evidence="6">
    <location>
        <begin position="1"/>
        <end position="99"/>
    </location>
</feature>
<dbReference type="InterPro" id="IPR005158">
    <property type="entry name" value="BTAD"/>
</dbReference>
<keyword evidence="5" id="KW-0804">Transcription</keyword>
<name>A0ABW7C3X4_9ACTN</name>